<keyword evidence="5" id="KW-1185">Reference proteome</keyword>
<dbReference type="AlphaFoldDB" id="A0A323TTJ4"/>
<dbReference type="Pfam" id="PF01593">
    <property type="entry name" value="Amino_oxidase"/>
    <property type="match status" value="1"/>
</dbReference>
<dbReference type="InterPro" id="IPR002937">
    <property type="entry name" value="Amino_oxidase"/>
</dbReference>
<evidence type="ECO:0000256" key="1">
    <source>
        <dbReference type="ARBA" id="ARBA00001974"/>
    </source>
</evidence>
<dbReference type="EMBL" id="PDOD01000003">
    <property type="protein sequence ID" value="PYZ92765.1"/>
    <property type="molecule type" value="Genomic_DNA"/>
</dbReference>
<feature type="domain" description="Amine oxidase" evidence="3">
    <location>
        <begin position="35"/>
        <end position="460"/>
    </location>
</feature>
<dbReference type="GO" id="GO:0016491">
    <property type="term" value="F:oxidoreductase activity"/>
    <property type="evidence" value="ECO:0007669"/>
    <property type="project" value="UniProtKB-KW"/>
</dbReference>
<evidence type="ECO:0000313" key="4">
    <source>
        <dbReference type="EMBL" id="PYZ92765.1"/>
    </source>
</evidence>
<dbReference type="PANTHER" id="PTHR42923">
    <property type="entry name" value="PROTOPORPHYRINOGEN OXIDASE"/>
    <property type="match status" value="1"/>
</dbReference>
<accession>A0A323TTJ4</accession>
<dbReference type="PANTHER" id="PTHR42923:SF46">
    <property type="entry name" value="AMINE OXIDASE"/>
    <property type="match status" value="1"/>
</dbReference>
<reference evidence="4 5" key="1">
    <citation type="submission" date="2017-10" db="EMBL/GenBank/DDBJ databases">
        <title>Bacillus sp. nov., a halophilic bacterium isolated from a Keqin Lake.</title>
        <authorList>
            <person name="Wang H."/>
        </authorList>
    </citation>
    <scope>NUCLEOTIDE SEQUENCE [LARGE SCALE GENOMIC DNA]</scope>
    <source>
        <strain evidence="4 5">KQ-12</strain>
    </source>
</reference>
<organism evidence="4 5">
    <name type="scientific">Salipaludibacillus keqinensis</name>
    <dbReference type="NCBI Taxonomy" id="2045207"/>
    <lineage>
        <taxon>Bacteria</taxon>
        <taxon>Bacillati</taxon>
        <taxon>Bacillota</taxon>
        <taxon>Bacilli</taxon>
        <taxon>Bacillales</taxon>
        <taxon>Bacillaceae</taxon>
    </lineage>
</organism>
<evidence type="ECO:0000256" key="2">
    <source>
        <dbReference type="ARBA" id="ARBA00023002"/>
    </source>
</evidence>
<sequence>MKRLILWQSKDRLFYSSQKGGTPVDYDVIVIGGGLAGLTAALELSEKGKRTLVIEKRDHIGGRCSSWDENGMTVESGLHKHFSFFTNMKDILSRVGVNIEDHFMWQKDMEVLLPDNKGTALFGTAPLQAPHIFLKGVAGNKNQLTSKDKRSIISFIFSAMKDYFFNKQELDRISVHSYARKLKVTDRAYAYLIVPSTTGVFYMSPEEYSMKVYLDIIMPALTKKVGFYTAPMGEIIANPLADGVKLRGGEIRLSTSVDNLIYEDGVMKGVRVKGGGTLTASNIILATSITPAQCLLKKHLGDHEWFSSMLKMPASSAVSVQLELTKPALSDDFIKFGPQTTLPVFAEQSRTAFKHLPGRLSVVLDQAEKMLRLNDEEIYNSVIADAKKLGMNLNPIVTDYRVLRHENERYHIGAGHQWMRPEQKTPVKGLTLAGEYTKQPYHTTTEGAVISGKKAAEVILKESQA</sequence>
<dbReference type="SUPFAM" id="SSF51905">
    <property type="entry name" value="FAD/NAD(P)-binding domain"/>
    <property type="match status" value="1"/>
</dbReference>
<comment type="cofactor">
    <cofactor evidence="1">
        <name>FAD</name>
        <dbReference type="ChEBI" id="CHEBI:57692"/>
    </cofactor>
</comment>
<dbReference type="InterPro" id="IPR036188">
    <property type="entry name" value="FAD/NAD-bd_sf"/>
</dbReference>
<evidence type="ECO:0000313" key="5">
    <source>
        <dbReference type="Proteomes" id="UP000248214"/>
    </source>
</evidence>
<dbReference type="Proteomes" id="UP000248214">
    <property type="component" value="Unassembled WGS sequence"/>
</dbReference>
<protein>
    <submittedName>
        <fullName evidence="4">Carotene 7,8-desaturase</fullName>
    </submittedName>
</protein>
<dbReference type="InterPro" id="IPR050464">
    <property type="entry name" value="Zeta_carotene_desat/Oxidored"/>
</dbReference>
<keyword evidence="2" id="KW-0560">Oxidoreductase</keyword>
<dbReference type="InterPro" id="IPR001613">
    <property type="entry name" value="Flavin_amine_oxidase"/>
</dbReference>
<name>A0A323TTJ4_9BACI</name>
<proteinExistence type="predicted"/>
<evidence type="ECO:0000259" key="3">
    <source>
        <dbReference type="Pfam" id="PF01593"/>
    </source>
</evidence>
<comment type="caution">
    <text evidence="4">The sequence shown here is derived from an EMBL/GenBank/DDBJ whole genome shotgun (WGS) entry which is preliminary data.</text>
</comment>
<dbReference type="Gene3D" id="3.50.50.60">
    <property type="entry name" value="FAD/NAD(P)-binding domain"/>
    <property type="match status" value="1"/>
</dbReference>
<dbReference type="PRINTS" id="PR00757">
    <property type="entry name" value="AMINEOXDASEF"/>
</dbReference>
<gene>
    <name evidence="4" type="ORF">CR194_14020</name>
</gene>